<dbReference type="InterPro" id="IPR010035">
    <property type="entry name" value="Thi_S"/>
</dbReference>
<dbReference type="InterPro" id="IPR012675">
    <property type="entry name" value="Beta-grasp_dom_sf"/>
</dbReference>
<dbReference type="SUPFAM" id="SSF54285">
    <property type="entry name" value="MoaD/ThiS"/>
    <property type="match status" value="1"/>
</dbReference>
<reference evidence="1 2" key="1">
    <citation type="submission" date="2016-12" db="EMBL/GenBank/DDBJ databases">
        <title>Comparison of Traditional DNA-DNA Hybridization with In Silico Genomic Analysis.</title>
        <authorList>
            <person name="Nicholson A.C."/>
            <person name="Humrighouse B.W."/>
            <person name="Graziano J."/>
            <person name="Lasker B."/>
            <person name="Whitney A.M."/>
            <person name="Mcquiston J.R."/>
        </authorList>
    </citation>
    <scope>NUCLEOTIDE SEQUENCE [LARGE SCALE GENOMIC DNA]</scope>
    <source>
        <strain evidence="1 2">H2240</strain>
    </source>
</reference>
<dbReference type="Gene3D" id="3.10.20.30">
    <property type="match status" value="1"/>
</dbReference>
<proteinExistence type="predicted"/>
<accession>A0A212A6N3</accession>
<dbReference type="NCBIfam" id="TIGR01683">
    <property type="entry name" value="thiS"/>
    <property type="match status" value="1"/>
</dbReference>
<name>A0A212A6N3_9RHOB</name>
<protein>
    <submittedName>
        <fullName evidence="1">Thiamine biosynthesis protein ThiS</fullName>
    </submittedName>
</protein>
<dbReference type="CDD" id="cd00565">
    <property type="entry name" value="Ubl_ThiS"/>
    <property type="match status" value="1"/>
</dbReference>
<dbReference type="EMBL" id="NIPW01000071">
    <property type="protein sequence ID" value="OWJ74318.1"/>
    <property type="molecule type" value="Genomic_DNA"/>
</dbReference>
<keyword evidence="2" id="KW-1185">Reference proteome</keyword>
<dbReference type="RefSeq" id="WP_088216990.1">
    <property type="nucleotide sequence ID" value="NZ_NIPW01000071.1"/>
</dbReference>
<sequence length="65" mass="6712">MRITLNGTAAEVEGTTLSAALNELGYGGARVATAVNETFVPATRRADHALCDGDRVEVLAPRQGG</sequence>
<dbReference type="AlphaFoldDB" id="A0A212A6N3"/>
<dbReference type="Proteomes" id="UP000196878">
    <property type="component" value="Unassembled WGS sequence"/>
</dbReference>
<dbReference type="InterPro" id="IPR016155">
    <property type="entry name" value="Mopterin_synth/thiamin_S_b"/>
</dbReference>
<dbReference type="PANTHER" id="PTHR34472">
    <property type="entry name" value="SULFUR CARRIER PROTEIN THIS"/>
    <property type="match status" value="1"/>
</dbReference>
<evidence type="ECO:0000313" key="1">
    <source>
        <dbReference type="EMBL" id="OWJ74318.1"/>
    </source>
</evidence>
<dbReference type="OrthoDB" id="197113at2"/>
<organism evidence="1 2">
    <name type="scientific">Haematobacter genomosp. 1</name>
    <dbReference type="NCBI Taxonomy" id="366618"/>
    <lineage>
        <taxon>Bacteria</taxon>
        <taxon>Pseudomonadati</taxon>
        <taxon>Pseudomonadota</taxon>
        <taxon>Alphaproteobacteria</taxon>
        <taxon>Rhodobacterales</taxon>
        <taxon>Paracoccaceae</taxon>
        <taxon>Haematobacter</taxon>
    </lineage>
</organism>
<dbReference type="PANTHER" id="PTHR34472:SF1">
    <property type="entry name" value="SULFUR CARRIER PROTEIN THIS"/>
    <property type="match status" value="1"/>
</dbReference>
<gene>
    <name evidence="1" type="primary">thiS</name>
    <name evidence="1" type="ORF">CDV49_19800</name>
</gene>
<evidence type="ECO:0000313" key="2">
    <source>
        <dbReference type="Proteomes" id="UP000196878"/>
    </source>
</evidence>
<comment type="caution">
    <text evidence="1">The sequence shown here is derived from an EMBL/GenBank/DDBJ whole genome shotgun (WGS) entry which is preliminary data.</text>
</comment>
<dbReference type="InterPro" id="IPR003749">
    <property type="entry name" value="ThiS/MoaD-like"/>
</dbReference>
<dbReference type="Pfam" id="PF02597">
    <property type="entry name" value="ThiS"/>
    <property type="match status" value="1"/>
</dbReference>